<evidence type="ECO:0000256" key="1">
    <source>
        <dbReference type="ARBA" id="ARBA00023002"/>
    </source>
</evidence>
<comment type="caution">
    <text evidence="3">The sequence shown here is derived from an EMBL/GenBank/DDBJ whole genome shotgun (WGS) entry which is preliminary data.</text>
</comment>
<dbReference type="InterPro" id="IPR036250">
    <property type="entry name" value="AcylCo_DH-like_C"/>
</dbReference>
<dbReference type="InterPro" id="IPR046373">
    <property type="entry name" value="Acyl-CoA_Oxase/DH_mid-dom_sf"/>
</dbReference>
<name>A0ABP9BA96_9ACTN</name>
<dbReference type="Pfam" id="PF08028">
    <property type="entry name" value="Acyl-CoA_dh_2"/>
    <property type="match status" value="1"/>
</dbReference>
<dbReference type="InterPro" id="IPR013107">
    <property type="entry name" value="Acyl-CoA_DH_C"/>
</dbReference>
<dbReference type="PANTHER" id="PTHR48083:SF19">
    <property type="entry name" value="FLAVIN-DEPENDENT MONOOXYGENASE, OXYGENASE SUBUNIT HSAA"/>
    <property type="match status" value="1"/>
</dbReference>
<dbReference type="EMBL" id="BAABIG010000017">
    <property type="protein sequence ID" value="GAA4791800.1"/>
    <property type="molecule type" value="Genomic_DNA"/>
</dbReference>
<dbReference type="SUPFAM" id="SSF56645">
    <property type="entry name" value="Acyl-CoA dehydrogenase NM domain-like"/>
    <property type="match status" value="1"/>
</dbReference>
<dbReference type="PIRSF" id="PIRSF016578">
    <property type="entry name" value="HsaA"/>
    <property type="match status" value="1"/>
</dbReference>
<reference evidence="4" key="1">
    <citation type="journal article" date="2019" name="Int. J. Syst. Evol. Microbiol.">
        <title>The Global Catalogue of Microorganisms (GCM) 10K type strain sequencing project: providing services to taxonomists for standard genome sequencing and annotation.</title>
        <authorList>
            <consortium name="The Broad Institute Genomics Platform"/>
            <consortium name="The Broad Institute Genome Sequencing Center for Infectious Disease"/>
            <person name="Wu L."/>
            <person name="Ma J."/>
        </authorList>
    </citation>
    <scope>NUCLEOTIDE SEQUENCE [LARGE SCALE GENOMIC DNA]</scope>
    <source>
        <strain evidence="4">JCM 18081</strain>
    </source>
</reference>
<gene>
    <name evidence="3" type="ORF">GCM10023220_16690</name>
</gene>
<dbReference type="Proteomes" id="UP001501265">
    <property type="component" value="Unassembled WGS sequence"/>
</dbReference>
<protein>
    <submittedName>
        <fullName evidence="3">Acyl-CoA dehydrogenase family protein</fullName>
    </submittedName>
</protein>
<dbReference type="Gene3D" id="1.20.140.10">
    <property type="entry name" value="Butyryl-CoA Dehydrogenase, subunit A, domain 3"/>
    <property type="match status" value="1"/>
</dbReference>
<keyword evidence="1" id="KW-0560">Oxidoreductase</keyword>
<feature type="domain" description="Acyl-CoA dehydrogenase C-terminal" evidence="2">
    <location>
        <begin position="246"/>
        <end position="378"/>
    </location>
</feature>
<accession>A0ABP9BA96</accession>
<proteinExistence type="predicted"/>
<dbReference type="Gene3D" id="2.40.110.10">
    <property type="entry name" value="Butyryl-CoA Dehydrogenase, subunit A, domain 2"/>
    <property type="match status" value="1"/>
</dbReference>
<dbReference type="InterPro" id="IPR050741">
    <property type="entry name" value="Acyl-CoA_dehydrogenase"/>
</dbReference>
<dbReference type="InterPro" id="IPR009100">
    <property type="entry name" value="AcylCoA_DH/oxidase_NM_dom_sf"/>
</dbReference>
<dbReference type="PANTHER" id="PTHR48083">
    <property type="entry name" value="MEDIUM-CHAIN SPECIFIC ACYL-COA DEHYDROGENASE, MITOCHONDRIAL-RELATED"/>
    <property type="match status" value="1"/>
</dbReference>
<dbReference type="Gene3D" id="1.10.540.10">
    <property type="entry name" value="Acyl-CoA dehydrogenase/oxidase, N-terminal domain"/>
    <property type="match status" value="1"/>
</dbReference>
<evidence type="ECO:0000313" key="3">
    <source>
        <dbReference type="EMBL" id="GAA4791800.1"/>
    </source>
</evidence>
<evidence type="ECO:0000259" key="2">
    <source>
        <dbReference type="Pfam" id="PF08028"/>
    </source>
</evidence>
<dbReference type="InterPro" id="IPR037069">
    <property type="entry name" value="AcylCoA_DH/ox_N_sf"/>
</dbReference>
<dbReference type="SUPFAM" id="SSF47203">
    <property type="entry name" value="Acyl-CoA dehydrogenase C-terminal domain-like"/>
    <property type="match status" value="1"/>
</dbReference>
<keyword evidence="4" id="KW-1185">Reference proteome</keyword>
<sequence length="400" mass="42537">MVTMTNSRTDLTDLRTELVDRVHKFGPVFADGVAEGERERRLPDATVRAVDQSQLGMIWTARAYGGLEADVRTMSEVAKALSHYCPSTSWVVNNINGSNLLAAKFSQAARDEVFGDDPGVKLASIFAASGTAVRTEGGYLLSGTWPYGTGILHDDWAILVARELGADGEPVGGLSVLVPVADLTVEDTWHTVGMRATGSHTVTLRDAFVPGHRVIPAEVQRGRENATDTGLPPLFRTAAIAAMAVVCASVVLGAGQAARAFVVEKAPHRGIAPTKYTRQPDSRTFVSSLGRTALSIDAAELHVNRAATALDEAAQAAVSLPDAELLRIRGDVGQAVGLVTTALDELLWAHGAASFAESNPLQRYWRDANTAARHAMLNVHVGHELYGGSFFGLEPIVPSL</sequence>
<evidence type="ECO:0000313" key="4">
    <source>
        <dbReference type="Proteomes" id="UP001501265"/>
    </source>
</evidence>
<organism evidence="3 4">
    <name type="scientific">Streptomyces ziwulingensis</name>
    <dbReference type="NCBI Taxonomy" id="1045501"/>
    <lineage>
        <taxon>Bacteria</taxon>
        <taxon>Bacillati</taxon>
        <taxon>Actinomycetota</taxon>
        <taxon>Actinomycetes</taxon>
        <taxon>Kitasatosporales</taxon>
        <taxon>Streptomycetaceae</taxon>
        <taxon>Streptomyces</taxon>
    </lineage>
</organism>